<sequence length="218" mass="24740">MSCVPLSWCKHRSAEAEEEPQPADQYRLSRHVAEALLPVYQRLSDPQLLARCQGGKTQNATESLHSVIWSLLSKDEHASLFTVETAVHEAVSRDNPGNLHAYDMQECARPWGSSLVRKPSKGQLKRIFYEHERRPKRTKPRANDERSHLLARQPKTTALEHFRSHGDFAVDFLQGAISAQQLSFDKHTKTICAPISVLLAPLDSSQYILCRDSVKFRT</sequence>
<reference evidence="1 2" key="1">
    <citation type="journal article" date="2020" name="Cell">
        <title>Large-Scale Comparative Analyses of Tick Genomes Elucidate Their Genetic Diversity and Vector Capacities.</title>
        <authorList>
            <consortium name="Tick Genome and Microbiome Consortium (TIGMIC)"/>
            <person name="Jia N."/>
            <person name="Wang J."/>
            <person name="Shi W."/>
            <person name="Du L."/>
            <person name="Sun Y."/>
            <person name="Zhan W."/>
            <person name="Jiang J.F."/>
            <person name="Wang Q."/>
            <person name="Zhang B."/>
            <person name="Ji P."/>
            <person name="Bell-Sakyi L."/>
            <person name="Cui X.M."/>
            <person name="Yuan T.T."/>
            <person name="Jiang B.G."/>
            <person name="Yang W.F."/>
            <person name="Lam T.T."/>
            <person name="Chang Q.C."/>
            <person name="Ding S.J."/>
            <person name="Wang X.J."/>
            <person name="Zhu J.G."/>
            <person name="Ruan X.D."/>
            <person name="Zhao L."/>
            <person name="Wei J.T."/>
            <person name="Ye R.Z."/>
            <person name="Que T.C."/>
            <person name="Du C.H."/>
            <person name="Zhou Y.H."/>
            <person name="Cheng J.X."/>
            <person name="Dai P.F."/>
            <person name="Guo W.B."/>
            <person name="Han X.H."/>
            <person name="Huang E.J."/>
            <person name="Li L.F."/>
            <person name="Wei W."/>
            <person name="Gao Y.C."/>
            <person name="Liu J.Z."/>
            <person name="Shao H.Z."/>
            <person name="Wang X."/>
            <person name="Wang C.C."/>
            <person name="Yang T.C."/>
            <person name="Huo Q.B."/>
            <person name="Li W."/>
            <person name="Chen H.Y."/>
            <person name="Chen S.E."/>
            <person name="Zhou L.G."/>
            <person name="Ni X.B."/>
            <person name="Tian J.H."/>
            <person name="Sheng Y."/>
            <person name="Liu T."/>
            <person name="Pan Y.S."/>
            <person name="Xia L.Y."/>
            <person name="Li J."/>
            <person name="Zhao F."/>
            <person name="Cao W.C."/>
        </authorList>
    </citation>
    <scope>NUCLEOTIDE SEQUENCE [LARGE SCALE GENOMIC DNA]</scope>
    <source>
        <strain evidence="1">HaeL-2018</strain>
    </source>
</reference>
<comment type="caution">
    <text evidence="1">The sequence shown here is derived from an EMBL/GenBank/DDBJ whole genome shotgun (WGS) entry which is preliminary data.</text>
</comment>
<dbReference type="AlphaFoldDB" id="A0A9J6HDI7"/>
<gene>
    <name evidence="1" type="ORF">HPB48_026915</name>
</gene>
<keyword evidence="2" id="KW-1185">Reference proteome</keyword>
<organism evidence="1 2">
    <name type="scientific">Haemaphysalis longicornis</name>
    <name type="common">Bush tick</name>
    <dbReference type="NCBI Taxonomy" id="44386"/>
    <lineage>
        <taxon>Eukaryota</taxon>
        <taxon>Metazoa</taxon>
        <taxon>Ecdysozoa</taxon>
        <taxon>Arthropoda</taxon>
        <taxon>Chelicerata</taxon>
        <taxon>Arachnida</taxon>
        <taxon>Acari</taxon>
        <taxon>Parasitiformes</taxon>
        <taxon>Ixodida</taxon>
        <taxon>Ixodoidea</taxon>
        <taxon>Ixodidae</taxon>
        <taxon>Haemaphysalinae</taxon>
        <taxon>Haemaphysalis</taxon>
    </lineage>
</organism>
<dbReference type="Proteomes" id="UP000821853">
    <property type="component" value="Unassembled WGS sequence"/>
</dbReference>
<accession>A0A9J6HDI7</accession>
<proteinExistence type="predicted"/>
<evidence type="ECO:0000313" key="1">
    <source>
        <dbReference type="EMBL" id="KAH9384885.1"/>
    </source>
</evidence>
<name>A0A9J6HDI7_HAELO</name>
<dbReference type="EMBL" id="JABSTR010003385">
    <property type="protein sequence ID" value="KAH9384885.1"/>
    <property type="molecule type" value="Genomic_DNA"/>
</dbReference>
<evidence type="ECO:0000313" key="2">
    <source>
        <dbReference type="Proteomes" id="UP000821853"/>
    </source>
</evidence>
<protein>
    <submittedName>
        <fullName evidence="1">Uncharacterized protein</fullName>
    </submittedName>
</protein>
<dbReference type="VEuPathDB" id="VectorBase:HLOH_058568"/>
<dbReference type="OrthoDB" id="10059293at2759"/>